<evidence type="ECO:0000256" key="6">
    <source>
        <dbReference type="ARBA" id="ARBA00033752"/>
    </source>
</evidence>
<accession>K8F219</accession>
<name>K8F219_9CHLO</name>
<keyword evidence="3" id="KW-0689">Ribosomal protein</keyword>
<dbReference type="AlphaFoldDB" id="K8F219"/>
<dbReference type="RefSeq" id="XP_007512240.1">
    <property type="nucleotide sequence ID" value="XM_007512178.1"/>
</dbReference>
<dbReference type="OrthoDB" id="567753at2759"/>
<keyword evidence="9" id="KW-1185">Reference proteome</keyword>
<dbReference type="Pfam" id="PF08561">
    <property type="entry name" value="Ribosomal_L37"/>
    <property type="match status" value="1"/>
</dbReference>
<dbReference type="InterPro" id="IPR013870">
    <property type="entry name" value="Ribosomal_mL54"/>
</dbReference>
<dbReference type="Proteomes" id="UP000198341">
    <property type="component" value="Chromosome 7"/>
</dbReference>
<evidence type="ECO:0000256" key="7">
    <source>
        <dbReference type="ARBA" id="ARBA00035179"/>
    </source>
</evidence>
<dbReference type="KEGG" id="bpg:Bathy07g00340"/>
<dbReference type="PANTHER" id="PTHR28595">
    <property type="entry name" value="39S RIBOSOMAL PROTEIN L54, MITOCHONDRIAL"/>
    <property type="match status" value="1"/>
</dbReference>
<evidence type="ECO:0000256" key="5">
    <source>
        <dbReference type="ARBA" id="ARBA00023274"/>
    </source>
</evidence>
<dbReference type="GO" id="GO:0003735">
    <property type="term" value="F:structural constituent of ribosome"/>
    <property type="evidence" value="ECO:0007669"/>
    <property type="project" value="TreeGrafter"/>
</dbReference>
<reference evidence="8 9" key="1">
    <citation type="submission" date="2011-10" db="EMBL/GenBank/DDBJ databases">
        <authorList>
            <person name="Genoscope - CEA"/>
        </authorList>
    </citation>
    <scope>NUCLEOTIDE SEQUENCE [LARGE SCALE GENOMIC DNA]</scope>
    <source>
        <strain evidence="8 9">RCC 1105</strain>
    </source>
</reference>
<keyword evidence="4" id="KW-0496">Mitochondrion</keyword>
<evidence type="ECO:0000256" key="2">
    <source>
        <dbReference type="ARBA" id="ARBA00022946"/>
    </source>
</evidence>
<dbReference type="PANTHER" id="PTHR28595:SF1">
    <property type="entry name" value="LARGE RIBOSOMAL SUBUNIT PROTEIN ML54"/>
    <property type="match status" value="1"/>
</dbReference>
<dbReference type="EMBL" id="FO082272">
    <property type="protein sequence ID" value="CCO66328.1"/>
    <property type="molecule type" value="Genomic_DNA"/>
</dbReference>
<gene>
    <name evidence="8" type="ORF">Bathy07g00340</name>
</gene>
<dbReference type="GO" id="GO:0005762">
    <property type="term" value="C:mitochondrial large ribosomal subunit"/>
    <property type="evidence" value="ECO:0007669"/>
    <property type="project" value="TreeGrafter"/>
</dbReference>
<evidence type="ECO:0000256" key="3">
    <source>
        <dbReference type="ARBA" id="ARBA00022980"/>
    </source>
</evidence>
<dbReference type="eggNOG" id="KOG3435">
    <property type="taxonomic scope" value="Eukaryota"/>
</dbReference>
<organism evidence="8 9">
    <name type="scientific">Bathycoccus prasinos</name>
    <dbReference type="NCBI Taxonomy" id="41875"/>
    <lineage>
        <taxon>Eukaryota</taxon>
        <taxon>Viridiplantae</taxon>
        <taxon>Chlorophyta</taxon>
        <taxon>Mamiellophyceae</taxon>
        <taxon>Mamiellales</taxon>
        <taxon>Bathycoccaceae</taxon>
        <taxon>Bathycoccus</taxon>
    </lineage>
</organism>
<keyword evidence="2" id="KW-0809">Transit peptide</keyword>
<dbReference type="GeneID" id="19014524"/>
<protein>
    <recommendedName>
        <fullName evidence="7">Large ribosomal subunit protein mL54</fullName>
    </recommendedName>
</protein>
<comment type="subcellular location">
    <subcellularLocation>
        <location evidence="1">Mitochondrion</location>
    </subcellularLocation>
</comment>
<proteinExistence type="inferred from homology"/>
<evidence type="ECO:0000256" key="1">
    <source>
        <dbReference type="ARBA" id="ARBA00004173"/>
    </source>
</evidence>
<sequence length="91" mass="10993">MSLTHCTGANYFKTGEDPKLLPDEEYPDWLWELAKPQLKISDYEKRKEEYCSEHGENSDWGDAFTWEEMRKWRKLVRRAKIKKDNALRARK</sequence>
<evidence type="ECO:0000313" key="8">
    <source>
        <dbReference type="EMBL" id="CCO66328.1"/>
    </source>
</evidence>
<keyword evidence="5" id="KW-0687">Ribonucleoprotein</keyword>
<evidence type="ECO:0000256" key="4">
    <source>
        <dbReference type="ARBA" id="ARBA00023128"/>
    </source>
</evidence>
<evidence type="ECO:0000313" key="9">
    <source>
        <dbReference type="Proteomes" id="UP000198341"/>
    </source>
</evidence>
<comment type="similarity">
    <text evidence="6">Belongs to the mitochondrion-specific ribosomal protein mL54 family.</text>
</comment>
<dbReference type="STRING" id="41875.K8F219"/>